<evidence type="ECO:0008006" key="12">
    <source>
        <dbReference type="Google" id="ProtNLM"/>
    </source>
</evidence>
<accession>A0A7M7PZ94</accession>
<feature type="region of interest" description="Disordered" evidence="9">
    <location>
        <begin position="807"/>
        <end position="865"/>
    </location>
</feature>
<keyword evidence="7 8" id="KW-0408">Iron</keyword>
<dbReference type="InterPro" id="IPR010255">
    <property type="entry name" value="Haem_peroxidase_sf"/>
</dbReference>
<feature type="compositionally biased region" description="Polar residues" evidence="9">
    <location>
        <begin position="1106"/>
        <end position="1121"/>
    </location>
</feature>
<feature type="compositionally biased region" description="Low complexity" evidence="9">
    <location>
        <begin position="855"/>
        <end position="865"/>
    </location>
</feature>
<dbReference type="PROSITE" id="PS50292">
    <property type="entry name" value="PEROXIDASE_3"/>
    <property type="match status" value="1"/>
</dbReference>
<dbReference type="InterPro" id="IPR037120">
    <property type="entry name" value="Haem_peroxidase_sf_animal"/>
</dbReference>
<feature type="region of interest" description="Disordered" evidence="9">
    <location>
        <begin position="1150"/>
        <end position="1278"/>
    </location>
</feature>
<dbReference type="RefSeq" id="XP_031777821.1">
    <property type="nucleotide sequence ID" value="XM_031921961.2"/>
</dbReference>
<dbReference type="Proteomes" id="UP000002358">
    <property type="component" value="Chromosome 1"/>
</dbReference>
<dbReference type="PANTHER" id="PTHR11475:SF109">
    <property type="entry name" value="CHORION PEROXIDASE-LIKE PROTEIN"/>
    <property type="match status" value="1"/>
</dbReference>
<evidence type="ECO:0000313" key="10">
    <source>
        <dbReference type="EnsemblMetazoa" id="XP_031777821"/>
    </source>
</evidence>
<feature type="compositionally biased region" description="Basic residues" evidence="9">
    <location>
        <begin position="1269"/>
        <end position="1278"/>
    </location>
</feature>
<organism evidence="10 11">
    <name type="scientific">Nasonia vitripennis</name>
    <name type="common">Parasitic wasp</name>
    <dbReference type="NCBI Taxonomy" id="7425"/>
    <lineage>
        <taxon>Eukaryota</taxon>
        <taxon>Metazoa</taxon>
        <taxon>Ecdysozoa</taxon>
        <taxon>Arthropoda</taxon>
        <taxon>Hexapoda</taxon>
        <taxon>Insecta</taxon>
        <taxon>Pterygota</taxon>
        <taxon>Neoptera</taxon>
        <taxon>Endopterygota</taxon>
        <taxon>Hymenoptera</taxon>
        <taxon>Apocrita</taxon>
        <taxon>Proctotrupomorpha</taxon>
        <taxon>Chalcidoidea</taxon>
        <taxon>Pteromalidae</taxon>
        <taxon>Pteromalinae</taxon>
        <taxon>Nasonia</taxon>
    </lineage>
</organism>
<feature type="compositionally biased region" description="Basic and acidic residues" evidence="9">
    <location>
        <begin position="807"/>
        <end position="825"/>
    </location>
</feature>
<keyword evidence="2" id="KW-0964">Secreted</keyword>
<feature type="region of interest" description="Disordered" evidence="9">
    <location>
        <begin position="1057"/>
        <end position="1127"/>
    </location>
</feature>
<evidence type="ECO:0000256" key="4">
    <source>
        <dbReference type="ARBA" id="ARBA00022617"/>
    </source>
</evidence>
<dbReference type="GO" id="GO:0004601">
    <property type="term" value="F:peroxidase activity"/>
    <property type="evidence" value="ECO:0007669"/>
    <property type="project" value="UniProtKB-KW"/>
</dbReference>
<dbReference type="InParanoid" id="A0A7M7PZ94"/>
<dbReference type="GO" id="GO:0022412">
    <property type="term" value="P:cellular process involved in reproduction in multicellular organism"/>
    <property type="evidence" value="ECO:0007669"/>
    <property type="project" value="UniProtKB-ARBA"/>
</dbReference>
<dbReference type="OrthoDB" id="823504at2759"/>
<dbReference type="RefSeq" id="XP_008203085.1">
    <property type="nucleotide sequence ID" value="XM_008204863.3"/>
</dbReference>
<feature type="compositionally biased region" description="Polar residues" evidence="9">
    <location>
        <begin position="832"/>
        <end position="846"/>
    </location>
</feature>
<feature type="compositionally biased region" description="Basic and acidic residues" evidence="9">
    <location>
        <begin position="1215"/>
        <end position="1238"/>
    </location>
</feature>
<evidence type="ECO:0000256" key="2">
    <source>
        <dbReference type="ARBA" id="ARBA00022525"/>
    </source>
</evidence>
<evidence type="ECO:0000256" key="5">
    <source>
        <dbReference type="ARBA" id="ARBA00022729"/>
    </source>
</evidence>
<keyword evidence="8" id="KW-0479">Metal-binding</keyword>
<dbReference type="GO" id="GO:0005576">
    <property type="term" value="C:extracellular region"/>
    <property type="evidence" value="ECO:0007669"/>
    <property type="project" value="UniProtKB-SubCell"/>
</dbReference>
<dbReference type="PRINTS" id="PR00457">
    <property type="entry name" value="ANPEROXIDASE"/>
</dbReference>
<keyword evidence="4 8" id="KW-0349">Heme</keyword>
<dbReference type="Gene3D" id="1.10.640.10">
    <property type="entry name" value="Haem peroxidase domain superfamily, animal type"/>
    <property type="match status" value="1"/>
</dbReference>
<keyword evidence="6" id="KW-0560">Oxidoreductase</keyword>
<dbReference type="GeneID" id="100123937"/>
<dbReference type="GO" id="GO:0006979">
    <property type="term" value="P:response to oxidative stress"/>
    <property type="evidence" value="ECO:0007669"/>
    <property type="project" value="InterPro"/>
</dbReference>
<dbReference type="InterPro" id="IPR019791">
    <property type="entry name" value="Haem_peroxidase_animal"/>
</dbReference>
<dbReference type="SUPFAM" id="SSF48113">
    <property type="entry name" value="Heme-dependent peroxidases"/>
    <property type="match status" value="1"/>
</dbReference>
<evidence type="ECO:0000256" key="9">
    <source>
        <dbReference type="SAM" id="MobiDB-lite"/>
    </source>
</evidence>
<comment type="subcellular location">
    <subcellularLocation>
        <location evidence="1">Secreted</location>
    </subcellularLocation>
</comment>
<dbReference type="EnsemblMetazoa" id="XM_031921961">
    <property type="protein sequence ID" value="XP_031777821"/>
    <property type="gene ID" value="LOC100123937"/>
</dbReference>
<dbReference type="SMR" id="A0A7M7PZ94"/>
<dbReference type="GO" id="GO:0046872">
    <property type="term" value="F:metal ion binding"/>
    <property type="evidence" value="ECO:0007669"/>
    <property type="project" value="UniProtKB-KW"/>
</dbReference>
<dbReference type="PANTHER" id="PTHR11475">
    <property type="entry name" value="OXIDASE/PEROXIDASE"/>
    <property type="match status" value="1"/>
</dbReference>
<dbReference type="CDD" id="cd09823">
    <property type="entry name" value="peroxinectin_like"/>
    <property type="match status" value="1"/>
</dbReference>
<dbReference type="AlphaFoldDB" id="A0A7M7PZ94"/>
<name>A0A7M7PZ94_NASVI</name>
<reference evidence="10" key="1">
    <citation type="submission" date="2021-01" db="UniProtKB">
        <authorList>
            <consortium name="EnsemblMetazoa"/>
        </authorList>
    </citation>
    <scope>IDENTIFICATION</scope>
</reference>
<sequence length="1278" mass="144180">MLRLRIRIGWECDCSWNSWKCWGTGQEEGAGSRESALRKRGCYSQSQGPGEGGQTLVRIVVVSCVVLTSAQVLGVENVRKRPNKPEQRQMTSSKVNVTDESIVVSRTDKDDEEEDVDDVGIEPREEDLIEAADYGIQAMNELYYVKEPKLYSMGIFLSPDNPARYVAAFNEQTEEAKHLAKYGYAALEAARKLSSKYPDISRQATRTQSTRKTLLRQNCPKKGIPECPPASLRYRTADGSCNNRQELWWGSSMSTMQRFLPAVYDDNIQSIRSSVTGAPLPSAREISDYIHVDRDAPLTSVTHMLMQWGQFLDHDITATGQSRAFNGSVPQCCLNGGTGFQPPESLHPECLPIGVPPHDSHLGRLGVRCMEFVRSGPAPREDCELGTREQLSQVTSWIDASTVYSSSARQSDGLRIFRNGLLQYGKIQSRRPLLPRQVDSDLCIRGSLSTSCFRAGDNRLSEQPALTSLHVVFLRLHNRFATQLAALNQHWGDEKIFQETRRIVGAIVQHITYREFLPIVLGHDVTKIFDIEPLRKGYYEGYDPNIEPNIANGFSTAAFRFGHSLVQNSFVRFDRSHQPIFNNVSIHKEFTNPANLETVGSVDRILLGLVNQPAQKRDQFISEELTNHLFQTPGFPFGMDLASLNIQRGRDHGIPPYVDWRLPCSLSPVREWSDLDRVMVPEVAAKFRDVYAAVEDIDLFSAGLAEKPVADGLVGPTFACIIAQQFRSLRKGDRFWYENPFLESGFSPEQLQQIRRTTLAQILCRTLDNIDNIQPFVMLAADTLRNQRLDCKDPSLDQMNLDAWIERPQRREAEEEKQEVFEGRSGKAATGKNKQASGNPNAQRSPQRPKPVKTRINQNNRIVVRRPLGPHENLTIVVNNNAVNAPVFVSDSIYGSNLQINHFPSNSDPPQRPSYDSVHTTRRPPPTSQQSYENHFTTPRPYYPHNFQDPNNPNPPSYGFNTKPPNNFPNNDFFAYNTPMNLPGNIPSFGQNNYAGGQQGSYVTTKRPKVTTRPSLEAHNYFDTYQEPSFTTKKPRPLYNEPNVQYSSAEYEQEVTKPLNYNQEEYRPTKKPKPPKRPTYSPGRPQVEDYSDGDVGYQRPTRPSGYFSNTAGSGYNNQASGPSYDLQKEGVDQEMPHYLHTHSTVSNVQYVSSKRPHGSPQRQKVKEGVQLPKPISSNLQNRESSDGIVVNASTRVSTKRRKTTTTTTVPTATSDDGKRTALRNKAEKNKNRTNEEVPLRTSTAKMPLENPEENNDPSYTTPRNELPRPIKKIKKHGR</sequence>
<dbReference type="FunFam" id="1.10.640.10:FF:000003">
    <property type="entry name" value="chorion peroxidase"/>
    <property type="match status" value="1"/>
</dbReference>
<keyword evidence="5" id="KW-0732">Signal</keyword>
<feature type="binding site" description="axial binding residue" evidence="8">
    <location>
        <position position="563"/>
    </location>
    <ligand>
        <name>heme b</name>
        <dbReference type="ChEBI" id="CHEBI:60344"/>
    </ligand>
    <ligandPart>
        <name>Fe</name>
        <dbReference type="ChEBI" id="CHEBI:18248"/>
    </ligandPart>
</feature>
<evidence type="ECO:0000256" key="8">
    <source>
        <dbReference type="PIRSR" id="PIRSR619791-2"/>
    </source>
</evidence>
<evidence type="ECO:0000256" key="6">
    <source>
        <dbReference type="ARBA" id="ARBA00023002"/>
    </source>
</evidence>
<keyword evidence="3" id="KW-0575">Peroxidase</keyword>
<evidence type="ECO:0000256" key="1">
    <source>
        <dbReference type="ARBA" id="ARBA00004613"/>
    </source>
</evidence>
<dbReference type="EnsemblMetazoa" id="XM_008204863">
    <property type="protein sequence ID" value="XP_008203085"/>
    <property type="gene ID" value="LOC100123937"/>
</dbReference>
<dbReference type="GO" id="GO:0020037">
    <property type="term" value="F:heme binding"/>
    <property type="evidence" value="ECO:0007669"/>
    <property type="project" value="InterPro"/>
</dbReference>
<feature type="compositionally biased region" description="Low complexity" evidence="9">
    <location>
        <begin position="1204"/>
        <end position="1214"/>
    </location>
</feature>
<evidence type="ECO:0000256" key="3">
    <source>
        <dbReference type="ARBA" id="ARBA00022559"/>
    </source>
</evidence>
<keyword evidence="11" id="KW-1185">Reference proteome</keyword>
<evidence type="ECO:0000313" key="11">
    <source>
        <dbReference type="Proteomes" id="UP000002358"/>
    </source>
</evidence>
<evidence type="ECO:0000256" key="7">
    <source>
        <dbReference type="ARBA" id="ARBA00023004"/>
    </source>
</evidence>
<feature type="compositionally biased region" description="Polar residues" evidence="9">
    <location>
        <begin position="928"/>
        <end position="937"/>
    </location>
</feature>
<feature type="compositionally biased region" description="Polar residues" evidence="9">
    <location>
        <begin position="900"/>
        <end position="909"/>
    </location>
</feature>
<dbReference type="KEGG" id="nvi:100123937"/>
<dbReference type="Pfam" id="PF03098">
    <property type="entry name" value="An_peroxidase"/>
    <property type="match status" value="1"/>
</dbReference>
<protein>
    <recommendedName>
        <fullName evidence="12">Peroxidase</fullName>
    </recommendedName>
</protein>
<proteinExistence type="predicted"/>
<feature type="region of interest" description="Disordered" evidence="9">
    <location>
        <begin position="900"/>
        <end position="966"/>
    </location>
</feature>